<organism evidence="1 2">
    <name type="scientific">Zobellia barbeyronii</name>
    <dbReference type="NCBI Taxonomy" id="2748009"/>
    <lineage>
        <taxon>Bacteria</taxon>
        <taxon>Pseudomonadati</taxon>
        <taxon>Bacteroidota</taxon>
        <taxon>Flavobacteriia</taxon>
        <taxon>Flavobacteriales</taxon>
        <taxon>Flavobacteriaceae</taxon>
        <taxon>Zobellia</taxon>
    </lineage>
</organism>
<dbReference type="EMBL" id="JACATN010000006">
    <property type="protein sequence ID" value="MBT2163204.1"/>
    <property type="molecule type" value="Genomic_DNA"/>
</dbReference>
<evidence type="ECO:0000313" key="1">
    <source>
        <dbReference type="EMBL" id="MBT2163204.1"/>
    </source>
</evidence>
<gene>
    <name evidence="1" type="ORF">HW347_18175</name>
</gene>
<dbReference type="InterPro" id="IPR029465">
    <property type="entry name" value="ATPgrasp_TupA"/>
</dbReference>
<evidence type="ECO:0000313" key="2">
    <source>
        <dbReference type="Proteomes" id="UP000740413"/>
    </source>
</evidence>
<dbReference type="Proteomes" id="UP000740413">
    <property type="component" value="Unassembled WGS sequence"/>
</dbReference>
<dbReference type="GO" id="GO:0016740">
    <property type="term" value="F:transferase activity"/>
    <property type="evidence" value="ECO:0007669"/>
    <property type="project" value="UniProtKB-KW"/>
</dbReference>
<reference evidence="2" key="2">
    <citation type="submission" date="2023-07" db="EMBL/GenBank/DDBJ databases">
        <title>Zobellia barbeyronii sp. nov., a new marine flavobacterium, isolated from green and red algae.</title>
        <authorList>
            <person name="Nedashkovskaya O.I."/>
            <person name="Otstavnykh N."/>
            <person name="Zhukova N."/>
            <person name="Guzev K."/>
            <person name="Chausova V."/>
            <person name="Tekutyeva L."/>
            <person name="Mikhailov V."/>
            <person name="Isaeva M."/>
        </authorList>
    </citation>
    <scope>NUCLEOTIDE SEQUENCE [LARGE SCALE GENOMIC DNA]</scope>
    <source>
        <strain evidence="2">KMM 6746</strain>
    </source>
</reference>
<dbReference type="Pfam" id="PF14305">
    <property type="entry name" value="ATPgrasp_TupA"/>
    <property type="match status" value="1"/>
</dbReference>
<protein>
    <submittedName>
        <fullName evidence="1">Glycosyl transferase</fullName>
    </submittedName>
</protein>
<dbReference type="RefSeq" id="WP_214613170.1">
    <property type="nucleotide sequence ID" value="NZ_JACATN010000006.1"/>
</dbReference>
<keyword evidence="2" id="KW-1185">Reference proteome</keyword>
<name>A0ABS5WIG9_9FLAO</name>
<proteinExistence type="predicted"/>
<comment type="caution">
    <text evidence="1">The sequence shown here is derived from an EMBL/GenBank/DDBJ whole genome shotgun (WGS) entry which is preliminary data.</text>
</comment>
<reference evidence="1 2" key="1">
    <citation type="submission" date="2020-06" db="EMBL/GenBank/DDBJ databases">
        <authorList>
            <person name="Isaeva M.P."/>
            <person name="Chernysheva N.Y."/>
        </authorList>
    </citation>
    <scope>NUCLEOTIDE SEQUENCE [LARGE SCALE GENOMIC DNA]</scope>
    <source>
        <strain evidence="1 2">KMM 6746</strain>
    </source>
</reference>
<sequence length="267" mass="31566">MGKNLSLEDPKTLNEKISWLKLNDRTSLHTLCSDKYAVRQYIIEKIGDDFVVPLFFMTLNYREIILENLPDEPSIIKTNHDSGGGIFVYNKNELDYNKVQIILRKRMAINYYQRSNEWQYKNIVPCIIVEKLLQTKEGEIPKDYKLHCFNGKVRMISVDIDRGSENHKRNWYNKEWVREPYKWSSPKGNGRYTDPSTNDTPKPRTLNQMIELSETLSEPFVYVRVDWYDVDGKLFFGEMTFYHDGGNRPILPEKWDLELGSELHLNI</sequence>
<accession>A0ABS5WIG9</accession>
<keyword evidence="1" id="KW-0808">Transferase</keyword>